<feature type="chain" id="PRO_5042845204" evidence="1">
    <location>
        <begin position="16"/>
        <end position="141"/>
    </location>
</feature>
<gene>
    <name evidence="2" type="ORF">GCK32_007236</name>
</gene>
<dbReference type="AlphaFoldDB" id="A0AAN8IW67"/>
<evidence type="ECO:0000313" key="3">
    <source>
        <dbReference type="Proteomes" id="UP001331761"/>
    </source>
</evidence>
<dbReference type="Proteomes" id="UP001331761">
    <property type="component" value="Unassembled WGS sequence"/>
</dbReference>
<name>A0AAN8IW67_TRICO</name>
<sequence length="141" mass="16524">MNYLLILALLETAVCFMNFPIEINKCKKGQWFVRNFIVFNCLSDEAQKELKPIACDPTNGAAIRKHRRPVFLREIYHGDGFIYECARDNHTDGVVWRAIACYINGEKFAPGTFVKGRYDSVYLCYRDLDGLIRIRMRKRMF</sequence>
<evidence type="ECO:0000313" key="2">
    <source>
        <dbReference type="EMBL" id="KAK5983717.1"/>
    </source>
</evidence>
<proteinExistence type="predicted"/>
<comment type="caution">
    <text evidence="2">The sequence shown here is derived from an EMBL/GenBank/DDBJ whole genome shotgun (WGS) entry which is preliminary data.</text>
</comment>
<reference evidence="2 3" key="1">
    <citation type="submission" date="2019-10" db="EMBL/GenBank/DDBJ databases">
        <title>Assembly and Annotation for the nematode Trichostrongylus colubriformis.</title>
        <authorList>
            <person name="Martin J."/>
        </authorList>
    </citation>
    <scope>NUCLEOTIDE SEQUENCE [LARGE SCALE GENOMIC DNA]</scope>
    <source>
        <strain evidence="2">G859</strain>
        <tissue evidence="2">Whole worm</tissue>
    </source>
</reference>
<accession>A0AAN8IW67</accession>
<keyword evidence="3" id="KW-1185">Reference proteome</keyword>
<organism evidence="2 3">
    <name type="scientific">Trichostrongylus colubriformis</name>
    <name type="common">Black scour worm</name>
    <dbReference type="NCBI Taxonomy" id="6319"/>
    <lineage>
        <taxon>Eukaryota</taxon>
        <taxon>Metazoa</taxon>
        <taxon>Ecdysozoa</taxon>
        <taxon>Nematoda</taxon>
        <taxon>Chromadorea</taxon>
        <taxon>Rhabditida</taxon>
        <taxon>Rhabditina</taxon>
        <taxon>Rhabditomorpha</taxon>
        <taxon>Strongyloidea</taxon>
        <taxon>Trichostrongylidae</taxon>
        <taxon>Trichostrongylus</taxon>
    </lineage>
</organism>
<evidence type="ECO:0000256" key="1">
    <source>
        <dbReference type="SAM" id="SignalP"/>
    </source>
</evidence>
<keyword evidence="1" id="KW-0732">Signal</keyword>
<protein>
    <submittedName>
        <fullName evidence="2">Uncharacterized protein</fullName>
    </submittedName>
</protein>
<dbReference type="EMBL" id="WIXE01003688">
    <property type="protein sequence ID" value="KAK5983717.1"/>
    <property type="molecule type" value="Genomic_DNA"/>
</dbReference>
<feature type="signal peptide" evidence="1">
    <location>
        <begin position="1"/>
        <end position="15"/>
    </location>
</feature>